<feature type="domain" description="SnoaL-like" evidence="1">
    <location>
        <begin position="4"/>
        <end position="125"/>
    </location>
</feature>
<reference evidence="2 3" key="1">
    <citation type="submission" date="2020-05" db="EMBL/GenBank/DDBJ databases">
        <title>Compete genome of Limnobacter sp. SAORIC-580.</title>
        <authorList>
            <person name="Song J."/>
            <person name="Cho J.-C."/>
        </authorList>
    </citation>
    <scope>NUCLEOTIDE SEQUENCE [LARGE SCALE GENOMIC DNA]</scope>
    <source>
        <strain evidence="2 3">SAORIC-580</strain>
    </source>
</reference>
<keyword evidence="3" id="KW-1185">Reference proteome</keyword>
<dbReference type="InterPro" id="IPR037401">
    <property type="entry name" value="SnoaL-like"/>
</dbReference>
<accession>A0ABX6N4E3</accession>
<dbReference type="SUPFAM" id="SSF54427">
    <property type="entry name" value="NTF2-like"/>
    <property type="match status" value="1"/>
</dbReference>
<gene>
    <name evidence="2" type="ORF">HKT17_03975</name>
</gene>
<evidence type="ECO:0000313" key="3">
    <source>
        <dbReference type="Proteomes" id="UP000501130"/>
    </source>
</evidence>
<dbReference type="InterPro" id="IPR032710">
    <property type="entry name" value="NTF2-like_dom_sf"/>
</dbReference>
<evidence type="ECO:0000313" key="2">
    <source>
        <dbReference type="EMBL" id="QJR28926.1"/>
    </source>
</evidence>
<name>A0ABX6N4E3_9BURK</name>
<dbReference type="Pfam" id="PF13474">
    <property type="entry name" value="SnoaL_3"/>
    <property type="match status" value="1"/>
</dbReference>
<dbReference type="Gene3D" id="3.10.450.50">
    <property type="match status" value="1"/>
</dbReference>
<dbReference type="Proteomes" id="UP000501130">
    <property type="component" value="Chromosome"/>
</dbReference>
<evidence type="ECO:0000259" key="1">
    <source>
        <dbReference type="Pfam" id="PF13474"/>
    </source>
</evidence>
<organism evidence="2 3">
    <name type="scientific">Limnobacter profundi</name>
    <dbReference type="NCBI Taxonomy" id="2732163"/>
    <lineage>
        <taxon>Bacteria</taxon>
        <taxon>Pseudomonadati</taxon>
        <taxon>Pseudomonadota</taxon>
        <taxon>Betaproteobacteria</taxon>
        <taxon>Burkholderiales</taxon>
        <taxon>Burkholderiaceae</taxon>
        <taxon>Limnobacter</taxon>
    </lineage>
</organism>
<proteinExistence type="predicted"/>
<protein>
    <submittedName>
        <fullName evidence="2">SnoaL-like domain-containing protein</fullName>
    </submittedName>
</protein>
<sequence length="138" mass="15708">MNAIKAVLESWQQSVVDEDLEKIMSHYSENVVSFDAVKVLHIVGKANYAEHWKYCMQLCGGGIIFEIHQLNIQSSGELAFCHYLSRCGSVQDFGNENVGWMRATVCLRQEKNEWKIVHEHFSSPFDPESGKAIFDAQP</sequence>
<dbReference type="EMBL" id="CP053084">
    <property type="protein sequence ID" value="QJR28926.1"/>
    <property type="molecule type" value="Genomic_DNA"/>
</dbReference>
<dbReference type="RefSeq" id="WP_105028431.1">
    <property type="nucleotide sequence ID" value="NZ_CP053084.1"/>
</dbReference>